<dbReference type="OrthoDB" id="5919426at2759"/>
<keyword evidence="1" id="KW-0732">Signal</keyword>
<evidence type="ECO:0008006" key="4">
    <source>
        <dbReference type="Google" id="ProtNLM"/>
    </source>
</evidence>
<dbReference type="EMBL" id="JYDO01000020">
    <property type="protein sequence ID" value="KRZ77381.1"/>
    <property type="molecule type" value="Genomic_DNA"/>
</dbReference>
<dbReference type="AlphaFoldDB" id="A0A0V1N0Q5"/>
<dbReference type="Proteomes" id="UP000054843">
    <property type="component" value="Unassembled WGS sequence"/>
</dbReference>
<feature type="non-terminal residue" evidence="2">
    <location>
        <position position="136"/>
    </location>
</feature>
<feature type="signal peptide" evidence="1">
    <location>
        <begin position="1"/>
        <end position="28"/>
    </location>
</feature>
<proteinExistence type="predicted"/>
<comment type="caution">
    <text evidence="2">The sequence shown here is derived from an EMBL/GenBank/DDBJ whole genome shotgun (WGS) entry which is preliminary data.</text>
</comment>
<accession>A0A0V1N0Q5</accession>
<organism evidence="2 3">
    <name type="scientific">Trichinella papuae</name>
    <dbReference type="NCBI Taxonomy" id="268474"/>
    <lineage>
        <taxon>Eukaryota</taxon>
        <taxon>Metazoa</taxon>
        <taxon>Ecdysozoa</taxon>
        <taxon>Nematoda</taxon>
        <taxon>Enoplea</taxon>
        <taxon>Dorylaimia</taxon>
        <taxon>Trichinellida</taxon>
        <taxon>Trichinellidae</taxon>
        <taxon>Trichinella</taxon>
    </lineage>
</organism>
<gene>
    <name evidence="2" type="ORF">T10_4768</name>
</gene>
<sequence length="136" mass="15611">LRIFNLTIHMSLKYFFLFLLLCFIGVGSDSDSEGFLDIASRFVYQADLLQHNRYYRKVIHVSREDSEDGLKLKLRVIETACSTELALFIGYVYSNGCPDSHVYSSIKCLLTLDDSRTNVVLECNFLLVERILGQEV</sequence>
<reference evidence="2 3" key="1">
    <citation type="submission" date="2015-01" db="EMBL/GenBank/DDBJ databases">
        <title>Evolution of Trichinella species and genotypes.</title>
        <authorList>
            <person name="Korhonen P.K."/>
            <person name="Edoardo P."/>
            <person name="Giuseppe L.R."/>
            <person name="Gasser R.B."/>
        </authorList>
    </citation>
    <scope>NUCLEOTIDE SEQUENCE [LARGE SCALE GENOMIC DNA]</scope>
    <source>
        <strain evidence="2">ISS1980</strain>
    </source>
</reference>
<feature type="chain" id="PRO_5006883017" description="Cystatin domain-containing protein" evidence="1">
    <location>
        <begin position="29"/>
        <end position="136"/>
    </location>
</feature>
<keyword evidence="3" id="KW-1185">Reference proteome</keyword>
<name>A0A0V1N0Q5_9BILA</name>
<evidence type="ECO:0000256" key="1">
    <source>
        <dbReference type="SAM" id="SignalP"/>
    </source>
</evidence>
<protein>
    <recommendedName>
        <fullName evidence="4">Cystatin domain-containing protein</fullName>
    </recommendedName>
</protein>
<evidence type="ECO:0000313" key="2">
    <source>
        <dbReference type="EMBL" id="KRZ77381.1"/>
    </source>
</evidence>
<evidence type="ECO:0000313" key="3">
    <source>
        <dbReference type="Proteomes" id="UP000054843"/>
    </source>
</evidence>
<feature type="non-terminal residue" evidence="2">
    <location>
        <position position="1"/>
    </location>
</feature>